<reference evidence="2" key="1">
    <citation type="submission" date="2014-09" db="EMBL/GenBank/DDBJ databases">
        <authorList>
            <person name="Magalhaes I.L.F."/>
            <person name="Oliveira U."/>
            <person name="Santos F.R."/>
            <person name="Vidigal T.H.D.A."/>
            <person name="Brescovit A.D."/>
            <person name="Santos A.J."/>
        </authorList>
    </citation>
    <scope>NUCLEOTIDE SEQUENCE</scope>
    <source>
        <tissue evidence="2">Shoot tissue taken approximately 20 cm above the soil surface</tissue>
    </source>
</reference>
<organism evidence="2">
    <name type="scientific">Arundo donax</name>
    <name type="common">Giant reed</name>
    <name type="synonym">Donax arundinaceus</name>
    <dbReference type="NCBI Taxonomy" id="35708"/>
    <lineage>
        <taxon>Eukaryota</taxon>
        <taxon>Viridiplantae</taxon>
        <taxon>Streptophyta</taxon>
        <taxon>Embryophyta</taxon>
        <taxon>Tracheophyta</taxon>
        <taxon>Spermatophyta</taxon>
        <taxon>Magnoliopsida</taxon>
        <taxon>Liliopsida</taxon>
        <taxon>Poales</taxon>
        <taxon>Poaceae</taxon>
        <taxon>PACMAD clade</taxon>
        <taxon>Arundinoideae</taxon>
        <taxon>Arundineae</taxon>
        <taxon>Arundo</taxon>
    </lineage>
</organism>
<name>A0A0A9A4V5_ARUDO</name>
<accession>A0A0A9A4V5</accession>
<evidence type="ECO:0000256" key="1">
    <source>
        <dbReference type="SAM" id="MobiDB-lite"/>
    </source>
</evidence>
<feature type="region of interest" description="Disordered" evidence="1">
    <location>
        <begin position="1"/>
        <end position="28"/>
    </location>
</feature>
<reference evidence="2" key="2">
    <citation type="journal article" date="2015" name="Data Brief">
        <title>Shoot transcriptome of the giant reed, Arundo donax.</title>
        <authorList>
            <person name="Barrero R.A."/>
            <person name="Guerrero F.D."/>
            <person name="Moolhuijzen P."/>
            <person name="Goolsby J.A."/>
            <person name="Tidwell J."/>
            <person name="Bellgard S.E."/>
            <person name="Bellgard M.I."/>
        </authorList>
    </citation>
    <scope>NUCLEOTIDE SEQUENCE</scope>
    <source>
        <tissue evidence="2">Shoot tissue taken approximately 20 cm above the soil surface</tissue>
    </source>
</reference>
<sequence length="28" mass="3329">MAKLSRRVLVTDLQLQPKQPDVRKQSHR</sequence>
<evidence type="ECO:0000313" key="2">
    <source>
        <dbReference type="EMBL" id="JAD46694.1"/>
    </source>
</evidence>
<proteinExistence type="predicted"/>
<dbReference type="AlphaFoldDB" id="A0A0A9A4V5"/>
<protein>
    <submittedName>
        <fullName evidence="2">Uncharacterized protein</fullName>
    </submittedName>
</protein>
<dbReference type="EMBL" id="GBRH01251201">
    <property type="protein sequence ID" value="JAD46694.1"/>
    <property type="molecule type" value="Transcribed_RNA"/>
</dbReference>